<keyword evidence="3" id="KW-0309">Germination</keyword>
<sequence>MINRKGRALLAWLVTLSLLLTGCWDKREIESLFIVTAVGLDAAGEEGEMEVTFQISKSQSSTSGKKEPSGDESSAILLKSENKTVLEAMEEQNRNSSRSLLLQHNQVILLGDELAAQGVEERLDLFLRNQQARMEVLLLVADGQAGEILGAKLEQETTPGLYLSRMMQDLRRLSPHYNVRLLDFVSRLRDGTSAPVAPIVKVEKEEEKEKLTVEGLAVFQGDKMVGRLDNDETMGYLWALGAVRQGSVTVEDDQGVAVLRTLKMDVKRKTALRPDGGVKVTLEVDATLRAGELQGFAQMSLEELRPALTTLAQKQIEKQILATAEAARSLGTDIYGFGRSFHTEHPKEWKELEDRWDALFADMELDVQVKVQIPELGQILKTLEMEEEDRP</sequence>
<evidence type="ECO:0000256" key="7">
    <source>
        <dbReference type="ARBA" id="ARBA00023288"/>
    </source>
</evidence>
<dbReference type="InterPro" id="IPR046953">
    <property type="entry name" value="Spore_GerAC-like_C"/>
</dbReference>
<reference evidence="11" key="1">
    <citation type="submission" date="2016-04" db="EMBL/GenBank/DDBJ databases">
        <authorList>
            <person name="Evans L.H."/>
            <person name="Alamgir A."/>
            <person name="Owens N."/>
            <person name="Weber N.D."/>
            <person name="Virtaneva K."/>
            <person name="Barbian K."/>
            <person name="Babar A."/>
            <person name="Rosenke K."/>
        </authorList>
    </citation>
    <scope>NUCLEOTIDE SEQUENCE</scope>
    <source>
        <strain evidence="11">86</strain>
    </source>
</reference>
<evidence type="ECO:0000256" key="2">
    <source>
        <dbReference type="ARBA" id="ARBA00007886"/>
    </source>
</evidence>
<protein>
    <submittedName>
        <fullName evidence="11">Putative Germination protein, Ger(X)C family</fullName>
    </submittedName>
</protein>
<feature type="compositionally biased region" description="Polar residues" evidence="8">
    <location>
        <begin position="54"/>
        <end position="63"/>
    </location>
</feature>
<dbReference type="NCBIfam" id="TIGR02887">
    <property type="entry name" value="spore_ger_x_C"/>
    <property type="match status" value="1"/>
</dbReference>
<evidence type="ECO:0000256" key="1">
    <source>
        <dbReference type="ARBA" id="ARBA00004635"/>
    </source>
</evidence>
<accession>A0A212K9K8</accession>
<dbReference type="InterPro" id="IPR038501">
    <property type="entry name" value="Spore_GerAC_C_sf"/>
</dbReference>
<feature type="domain" description="Spore germination GerAC-like C-terminal" evidence="9">
    <location>
        <begin position="214"/>
        <end position="375"/>
    </location>
</feature>
<dbReference type="Pfam" id="PF05504">
    <property type="entry name" value="Spore_GerAC"/>
    <property type="match status" value="1"/>
</dbReference>
<keyword evidence="4" id="KW-0732">Signal</keyword>
<evidence type="ECO:0000256" key="5">
    <source>
        <dbReference type="ARBA" id="ARBA00023136"/>
    </source>
</evidence>
<organism evidence="11">
    <name type="scientific">uncultured Eubacteriales bacterium</name>
    <dbReference type="NCBI Taxonomy" id="172733"/>
    <lineage>
        <taxon>Bacteria</taxon>
        <taxon>Bacillati</taxon>
        <taxon>Bacillota</taxon>
        <taxon>Clostridia</taxon>
        <taxon>Eubacteriales</taxon>
        <taxon>environmental samples</taxon>
    </lineage>
</organism>
<dbReference type="EMBL" id="FLUN01000001">
    <property type="protein sequence ID" value="SBW08419.1"/>
    <property type="molecule type" value="Genomic_DNA"/>
</dbReference>
<gene>
    <name evidence="11" type="ORF">KL86CLO1_12453</name>
</gene>
<evidence type="ECO:0000313" key="11">
    <source>
        <dbReference type="EMBL" id="SBW08419.1"/>
    </source>
</evidence>
<dbReference type="Gene3D" id="3.30.300.210">
    <property type="entry name" value="Nutrient germinant receptor protein C, domain 3"/>
    <property type="match status" value="1"/>
</dbReference>
<evidence type="ECO:0000256" key="4">
    <source>
        <dbReference type="ARBA" id="ARBA00022729"/>
    </source>
</evidence>
<dbReference type="InterPro" id="IPR008844">
    <property type="entry name" value="Spore_GerAC-like"/>
</dbReference>
<keyword evidence="5" id="KW-0472">Membrane</keyword>
<feature type="domain" description="Spore germination protein N-terminal" evidence="10">
    <location>
        <begin position="25"/>
        <end position="202"/>
    </location>
</feature>
<dbReference type="PANTHER" id="PTHR35789">
    <property type="entry name" value="SPORE GERMINATION PROTEIN B3"/>
    <property type="match status" value="1"/>
</dbReference>
<dbReference type="AlphaFoldDB" id="A0A212K9K8"/>
<comment type="similarity">
    <text evidence="2">Belongs to the GerABKC lipoprotein family.</text>
</comment>
<feature type="region of interest" description="Disordered" evidence="8">
    <location>
        <begin position="54"/>
        <end position="74"/>
    </location>
</feature>
<name>A0A212K9K8_9FIRM</name>
<dbReference type="PROSITE" id="PS51257">
    <property type="entry name" value="PROKAR_LIPOPROTEIN"/>
    <property type="match status" value="1"/>
</dbReference>
<comment type="subcellular location">
    <subcellularLocation>
        <location evidence="1">Membrane</location>
        <topology evidence="1">Lipid-anchor</topology>
    </subcellularLocation>
</comment>
<keyword evidence="7" id="KW-0449">Lipoprotein</keyword>
<evidence type="ECO:0000259" key="10">
    <source>
        <dbReference type="Pfam" id="PF25198"/>
    </source>
</evidence>
<keyword evidence="6" id="KW-0564">Palmitate</keyword>
<evidence type="ECO:0000256" key="8">
    <source>
        <dbReference type="SAM" id="MobiDB-lite"/>
    </source>
</evidence>
<dbReference type="GO" id="GO:0016020">
    <property type="term" value="C:membrane"/>
    <property type="evidence" value="ECO:0007669"/>
    <property type="project" value="UniProtKB-SubCell"/>
</dbReference>
<dbReference type="InterPro" id="IPR057336">
    <property type="entry name" value="GerAC_N"/>
</dbReference>
<dbReference type="PANTHER" id="PTHR35789:SF1">
    <property type="entry name" value="SPORE GERMINATION PROTEIN B3"/>
    <property type="match status" value="1"/>
</dbReference>
<dbReference type="GO" id="GO:0009847">
    <property type="term" value="P:spore germination"/>
    <property type="evidence" value="ECO:0007669"/>
    <property type="project" value="InterPro"/>
</dbReference>
<proteinExistence type="inferred from homology"/>
<evidence type="ECO:0000256" key="3">
    <source>
        <dbReference type="ARBA" id="ARBA00022544"/>
    </source>
</evidence>
<evidence type="ECO:0000259" key="9">
    <source>
        <dbReference type="Pfam" id="PF05504"/>
    </source>
</evidence>
<dbReference type="Pfam" id="PF25198">
    <property type="entry name" value="Spore_GerAC_N"/>
    <property type="match status" value="1"/>
</dbReference>
<evidence type="ECO:0000256" key="6">
    <source>
        <dbReference type="ARBA" id="ARBA00023139"/>
    </source>
</evidence>